<evidence type="ECO:0000256" key="2">
    <source>
        <dbReference type="ARBA" id="ARBA00004651"/>
    </source>
</evidence>
<dbReference type="PIRSF" id="PIRSF004862">
    <property type="entry name" value="FliF"/>
    <property type="match status" value="1"/>
</dbReference>
<accession>A0A848G0W3</accession>
<dbReference type="NCBIfam" id="TIGR00206">
    <property type="entry name" value="fliF"/>
    <property type="match status" value="1"/>
</dbReference>
<evidence type="ECO:0000256" key="6">
    <source>
        <dbReference type="ARBA" id="ARBA00022989"/>
    </source>
</evidence>
<evidence type="ECO:0000259" key="13">
    <source>
        <dbReference type="Pfam" id="PF08345"/>
    </source>
</evidence>
<evidence type="ECO:0000256" key="4">
    <source>
        <dbReference type="ARBA" id="ARBA00022475"/>
    </source>
</evidence>
<dbReference type="RefSeq" id="WP_169144522.1">
    <property type="nucleotide sequence ID" value="NZ_JABBGA010000002.1"/>
</dbReference>
<gene>
    <name evidence="14" type="primary">fliF</name>
    <name evidence="14" type="ORF">HHL15_03970</name>
</gene>
<keyword evidence="14" id="KW-0969">Cilium</keyword>
<dbReference type="EMBL" id="JABBGA010000002">
    <property type="protein sequence ID" value="NML24882.1"/>
    <property type="molecule type" value="Genomic_DNA"/>
</dbReference>
<evidence type="ECO:0000256" key="7">
    <source>
        <dbReference type="ARBA" id="ARBA00023136"/>
    </source>
</evidence>
<evidence type="ECO:0000259" key="12">
    <source>
        <dbReference type="Pfam" id="PF01514"/>
    </source>
</evidence>
<keyword evidence="8 9" id="KW-0975">Bacterial flagellum</keyword>
<dbReference type="GO" id="GO:0003774">
    <property type="term" value="F:cytoskeletal motor activity"/>
    <property type="evidence" value="ECO:0007669"/>
    <property type="project" value="InterPro"/>
</dbReference>
<dbReference type="GO" id="GO:0009431">
    <property type="term" value="C:bacterial-type flagellum basal body, MS ring"/>
    <property type="evidence" value="ECO:0007669"/>
    <property type="project" value="InterPro"/>
</dbReference>
<organism evidence="14 15">
    <name type="scientific">Zoogloea dura</name>
    <dbReference type="NCBI Taxonomy" id="2728840"/>
    <lineage>
        <taxon>Bacteria</taxon>
        <taxon>Pseudomonadati</taxon>
        <taxon>Pseudomonadota</taxon>
        <taxon>Betaproteobacteria</taxon>
        <taxon>Rhodocyclales</taxon>
        <taxon>Zoogloeaceae</taxon>
        <taxon>Zoogloea</taxon>
    </lineage>
</organism>
<evidence type="ECO:0000256" key="5">
    <source>
        <dbReference type="ARBA" id="ARBA00022692"/>
    </source>
</evidence>
<feature type="compositionally biased region" description="Acidic residues" evidence="10">
    <location>
        <begin position="508"/>
        <end position="520"/>
    </location>
</feature>
<dbReference type="GO" id="GO:0071973">
    <property type="term" value="P:bacterial-type flagellum-dependent cell motility"/>
    <property type="evidence" value="ECO:0007669"/>
    <property type="project" value="InterPro"/>
</dbReference>
<keyword evidence="4" id="KW-1003">Cell membrane</keyword>
<evidence type="ECO:0000313" key="15">
    <source>
        <dbReference type="Proteomes" id="UP000580043"/>
    </source>
</evidence>
<keyword evidence="7 11" id="KW-0472">Membrane</keyword>
<keyword evidence="5 11" id="KW-0812">Transmembrane</keyword>
<dbReference type="InterPro" id="IPR043427">
    <property type="entry name" value="YscJ/FliF"/>
</dbReference>
<evidence type="ECO:0000256" key="11">
    <source>
        <dbReference type="SAM" id="Phobius"/>
    </source>
</evidence>
<dbReference type="InterPro" id="IPR013556">
    <property type="entry name" value="Flag_M-ring_C"/>
</dbReference>
<sequence length="568" mass="61186">MAAEDAAAAPEPPASPFTQVLENIRNLSQRQKLAAGAALAFGIALIVGVLLWSRQPDYTVLFSNLAEKDGGAVVTSLQQQNIPYKFSDNGNAILVPSSQVHDLRLRLAAQGIPKGGLVGFELMETQKLGLSQFHEQINYQRALEGELSRTISSIASVAGARVHLAIPKQTAFLRDEQKPTASVMVSLHTGRALDPSQITGIVHLIASSVPNLTNDNVSVIDQDGALLTKKPDPLRSSLDATQLKYTHELEEGYIGRINSILTPLFGKGNFRAQVSADVDFNQTEQTAETYRPNPSPEQAIRSQQSNESQTRDQGPQGVPGALTNQPPVPATAPLTTPPVPGSTGAEGQTPLTSSKSATINYEVDKTIQHTRKALGQIRRLSVAVAVNHKEEKDKNGAVKSVPISDEEKKRIEDLVREAVGYNKERGDTINVATGAFVASDKDSLELPIWKDPDNIVLFKELIKYLVIAGVIAFVAFGVIRPLMKQVMPPPPETKEDEEALEGGPAGAEGEEGEEGEDEDGAAVALSPEAAARLAYDEKIAKVHEIAKSNPRVVANLIKEWMGSNEQQR</sequence>
<dbReference type="Gene3D" id="3.30.300.30">
    <property type="match status" value="1"/>
</dbReference>
<evidence type="ECO:0000256" key="3">
    <source>
        <dbReference type="ARBA" id="ARBA00007971"/>
    </source>
</evidence>
<feature type="domain" description="Flagellar M-ring N-terminal" evidence="12">
    <location>
        <begin position="54"/>
        <end position="228"/>
    </location>
</feature>
<keyword evidence="15" id="KW-1185">Reference proteome</keyword>
<feature type="domain" description="Flagellar M-ring C-terminal" evidence="13">
    <location>
        <begin position="261"/>
        <end position="436"/>
    </location>
</feature>
<dbReference type="AlphaFoldDB" id="A0A848G0W3"/>
<dbReference type="InterPro" id="IPR000067">
    <property type="entry name" value="FlgMring_FliF"/>
</dbReference>
<name>A0A848G0W3_9RHOO</name>
<feature type="region of interest" description="Disordered" evidence="10">
    <location>
        <begin position="488"/>
        <end position="523"/>
    </location>
</feature>
<feature type="compositionally biased region" description="Polar residues" evidence="10">
    <location>
        <begin position="300"/>
        <end position="313"/>
    </location>
</feature>
<comment type="function">
    <text evidence="9">The M ring may be actively involved in energy transduction.</text>
</comment>
<keyword evidence="14" id="KW-0282">Flagellum</keyword>
<dbReference type="PANTHER" id="PTHR30046:SF0">
    <property type="entry name" value="FLAGELLAR M-RING PROTEIN"/>
    <property type="match status" value="1"/>
</dbReference>
<keyword evidence="6 11" id="KW-1133">Transmembrane helix</keyword>
<keyword evidence="14" id="KW-0966">Cell projection</keyword>
<feature type="compositionally biased region" description="Pro residues" evidence="10">
    <location>
        <begin position="326"/>
        <end position="340"/>
    </location>
</feature>
<comment type="caution">
    <text evidence="14">The sequence shown here is derived from an EMBL/GenBank/DDBJ whole genome shotgun (WGS) entry which is preliminary data.</text>
</comment>
<comment type="subcellular location">
    <subcellularLocation>
        <location evidence="1 9">Bacterial flagellum basal body</location>
    </subcellularLocation>
    <subcellularLocation>
        <location evidence="2">Cell membrane</location>
        <topology evidence="2">Multi-pass membrane protein</topology>
    </subcellularLocation>
</comment>
<evidence type="ECO:0000256" key="10">
    <source>
        <dbReference type="SAM" id="MobiDB-lite"/>
    </source>
</evidence>
<evidence type="ECO:0000256" key="9">
    <source>
        <dbReference type="PIRNR" id="PIRNR004862"/>
    </source>
</evidence>
<dbReference type="Pfam" id="PF01514">
    <property type="entry name" value="YscJ_FliF"/>
    <property type="match status" value="1"/>
</dbReference>
<evidence type="ECO:0000256" key="1">
    <source>
        <dbReference type="ARBA" id="ARBA00004117"/>
    </source>
</evidence>
<feature type="region of interest" description="Disordered" evidence="10">
    <location>
        <begin position="284"/>
        <end position="357"/>
    </location>
</feature>
<dbReference type="Pfam" id="PF08345">
    <property type="entry name" value="YscJ_FliF_C"/>
    <property type="match status" value="1"/>
</dbReference>
<dbReference type="InterPro" id="IPR045851">
    <property type="entry name" value="AMP-bd_C_sf"/>
</dbReference>
<dbReference type="InterPro" id="IPR006182">
    <property type="entry name" value="FliF_N_dom"/>
</dbReference>
<reference evidence="14 15" key="1">
    <citation type="submission" date="2020-04" db="EMBL/GenBank/DDBJ databases">
        <title>Zoogloea sp. G-4-1-14 isolated from soil.</title>
        <authorList>
            <person name="Dahal R.H."/>
        </authorList>
    </citation>
    <scope>NUCLEOTIDE SEQUENCE [LARGE SCALE GENOMIC DNA]</scope>
    <source>
        <strain evidence="14 15">G-4-1-14</strain>
    </source>
</reference>
<dbReference type="Proteomes" id="UP000580043">
    <property type="component" value="Unassembled WGS sequence"/>
</dbReference>
<comment type="similarity">
    <text evidence="3 9">Belongs to the FliF family.</text>
</comment>
<protein>
    <recommendedName>
        <fullName evidence="9">Flagellar M-ring protein</fullName>
    </recommendedName>
</protein>
<dbReference type="PANTHER" id="PTHR30046">
    <property type="entry name" value="FLAGELLAR M-RING PROTEIN"/>
    <property type="match status" value="1"/>
</dbReference>
<dbReference type="GO" id="GO:0005886">
    <property type="term" value="C:plasma membrane"/>
    <property type="evidence" value="ECO:0007669"/>
    <property type="project" value="UniProtKB-SubCell"/>
</dbReference>
<proteinExistence type="inferred from homology"/>
<evidence type="ECO:0000313" key="14">
    <source>
        <dbReference type="EMBL" id="NML24882.1"/>
    </source>
</evidence>
<evidence type="ECO:0000256" key="8">
    <source>
        <dbReference type="ARBA" id="ARBA00023143"/>
    </source>
</evidence>
<feature type="transmembrane region" description="Helical" evidence="11">
    <location>
        <begin position="33"/>
        <end position="52"/>
    </location>
</feature>
<dbReference type="PRINTS" id="PR01009">
    <property type="entry name" value="FLGMRINGFLIF"/>
</dbReference>
<feature type="compositionally biased region" description="Polar residues" evidence="10">
    <location>
        <begin position="345"/>
        <end position="357"/>
    </location>
</feature>